<evidence type="ECO:0000256" key="7">
    <source>
        <dbReference type="ARBA" id="ARBA00022989"/>
    </source>
</evidence>
<keyword evidence="8 10" id="KW-0472">Membrane</keyword>
<dbReference type="GO" id="GO:0005764">
    <property type="term" value="C:lysosome"/>
    <property type="evidence" value="ECO:0007669"/>
    <property type="project" value="Ensembl"/>
</dbReference>
<evidence type="ECO:0000256" key="11">
    <source>
        <dbReference type="SAM" id="SignalP"/>
    </source>
</evidence>
<organism evidence="13 14">
    <name type="scientific">Pseudonaja textilis</name>
    <name type="common">Eastern brown snake</name>
    <dbReference type="NCBI Taxonomy" id="8673"/>
    <lineage>
        <taxon>Eukaryota</taxon>
        <taxon>Metazoa</taxon>
        <taxon>Chordata</taxon>
        <taxon>Craniata</taxon>
        <taxon>Vertebrata</taxon>
        <taxon>Euteleostomi</taxon>
        <taxon>Lepidosauria</taxon>
        <taxon>Squamata</taxon>
        <taxon>Bifurcata</taxon>
        <taxon>Unidentata</taxon>
        <taxon>Episquamata</taxon>
        <taxon>Toxicofera</taxon>
        <taxon>Serpentes</taxon>
        <taxon>Colubroidea</taxon>
        <taxon>Elapidae</taxon>
        <taxon>Hydrophiinae</taxon>
        <taxon>Pseudonaja</taxon>
    </lineage>
</organism>
<dbReference type="GO" id="GO:0050673">
    <property type="term" value="P:epithelial cell proliferation"/>
    <property type="evidence" value="ECO:0007669"/>
    <property type="project" value="Ensembl"/>
</dbReference>
<dbReference type="InterPro" id="IPR008710">
    <property type="entry name" value="Nicastrin"/>
</dbReference>
<dbReference type="GO" id="GO:1900271">
    <property type="term" value="P:regulation of long-term synaptic potentiation"/>
    <property type="evidence" value="ECO:0007669"/>
    <property type="project" value="Ensembl"/>
</dbReference>
<dbReference type="GO" id="GO:0031293">
    <property type="term" value="P:membrane protein intracellular domain proteolysis"/>
    <property type="evidence" value="ECO:0007669"/>
    <property type="project" value="Ensembl"/>
</dbReference>
<dbReference type="GO" id="GO:0061133">
    <property type="term" value="F:endopeptidase activator activity"/>
    <property type="evidence" value="ECO:0007669"/>
    <property type="project" value="Ensembl"/>
</dbReference>
<keyword evidence="5 11" id="KW-0732">Signal</keyword>
<keyword evidence="14" id="KW-1185">Reference proteome</keyword>
<dbReference type="GO" id="GO:0051117">
    <property type="term" value="F:ATPase binding"/>
    <property type="evidence" value="ECO:0007669"/>
    <property type="project" value="Ensembl"/>
</dbReference>
<evidence type="ECO:0000256" key="4">
    <source>
        <dbReference type="ARBA" id="ARBA00022692"/>
    </source>
</evidence>
<dbReference type="GO" id="GO:0030534">
    <property type="term" value="P:adult behavior"/>
    <property type="evidence" value="ECO:0007669"/>
    <property type="project" value="Ensembl"/>
</dbReference>
<dbReference type="GO" id="GO:0006509">
    <property type="term" value="P:membrane protein ectodomain proteolysis"/>
    <property type="evidence" value="ECO:0007669"/>
    <property type="project" value="Ensembl"/>
</dbReference>
<evidence type="ECO:0000256" key="10">
    <source>
        <dbReference type="SAM" id="Phobius"/>
    </source>
</evidence>
<dbReference type="GO" id="GO:0034205">
    <property type="term" value="P:amyloid-beta formation"/>
    <property type="evidence" value="ECO:0007669"/>
    <property type="project" value="Ensembl"/>
</dbReference>
<dbReference type="GO" id="GO:0002262">
    <property type="term" value="P:myeloid cell homeostasis"/>
    <property type="evidence" value="ECO:0007669"/>
    <property type="project" value="Ensembl"/>
</dbReference>
<reference evidence="13" key="1">
    <citation type="submission" date="2025-08" db="UniProtKB">
        <authorList>
            <consortium name="Ensembl"/>
        </authorList>
    </citation>
    <scope>IDENTIFICATION</scope>
</reference>
<evidence type="ECO:0000256" key="6">
    <source>
        <dbReference type="ARBA" id="ARBA00022976"/>
    </source>
</evidence>
<sequence length="604" mass="67145">MKAATVGLWLLRGVVLCALAPGSGRCNSVEKKIYIPLNRTATCVRLLNATHQIGCQSSMFGDTGVIHVVEKESDLKWVLSDGRHSPYMVLLDGKLFTGPVMMKLKGSSRIAGVAVAVSKTSPSEGFSPGLQCPNDGYGVYNSSYGPEYAHCNPTKWNYLGNSLSYLDFGFPIFLLQDESESEVIKQCYQKYNTPQNGSGPEYPLCAMQLSSHMHAVTSTVTCMRRSLIQSTFSLNPEVVCDPLADYNVWNTVRQVNDSEKLDPKSVIIASSRIDSHSFFWNVAPGAESAVASFVTLLAAAEAIHKIPDVQSLPKNIMFAFFQGETFDYIGSSRMVYDMQNGRFPFQLENIDSFLELSQVRRDETGPMKTGQVTLGQWPGSREFESHLSQERQLDDFGPVPPSLSLSRPIPLHRDVVTRMLYGFLIQSNNSWFQAITRPDFKGPLGDEPLQYYIAVSSPVNSTSLVQYVLANLTGTRLGDNITKEHCKDSKDDFYSYMWVQGSPYPNASSPRKPFCVRSTVRRTPASSPAFELQQWGSTEFSTWTESRWKELHGRIFLVASKQLEIVTLVLGLVILIVSFVATYFINAKAHVLFSTPGDSETVAY</sequence>
<dbReference type="GO" id="GO:0071277">
    <property type="term" value="P:cellular response to calcium ion"/>
    <property type="evidence" value="ECO:0007669"/>
    <property type="project" value="Ensembl"/>
</dbReference>
<evidence type="ECO:0000313" key="13">
    <source>
        <dbReference type="Ensembl" id="ENSPTXP00000023599.1"/>
    </source>
</evidence>
<feature type="chain" id="PRO_5025519946" description="Nicastrin" evidence="11">
    <location>
        <begin position="25"/>
        <end position="604"/>
    </location>
</feature>
<evidence type="ECO:0000259" key="12">
    <source>
        <dbReference type="Pfam" id="PF18266"/>
    </source>
</evidence>
<gene>
    <name evidence="13" type="primary">NCSTN</name>
</gene>
<evidence type="ECO:0000256" key="8">
    <source>
        <dbReference type="ARBA" id="ARBA00023136"/>
    </source>
</evidence>
<dbReference type="GO" id="GO:0007212">
    <property type="term" value="P:G protein-coupled dopamine receptor signaling pathway"/>
    <property type="evidence" value="ECO:0007669"/>
    <property type="project" value="Ensembl"/>
</dbReference>
<dbReference type="Ensembl" id="ENSPTXT00000024331.1">
    <property type="protein sequence ID" value="ENSPTXP00000023599.1"/>
    <property type="gene ID" value="ENSPTXG00000016406.1"/>
</dbReference>
<dbReference type="Pfam" id="PF18266">
    <property type="entry name" value="Ncstrn_small"/>
    <property type="match status" value="1"/>
</dbReference>
<reference evidence="13" key="2">
    <citation type="submission" date="2025-09" db="UniProtKB">
        <authorList>
            <consortium name="Ensembl"/>
        </authorList>
    </citation>
    <scope>IDENTIFICATION</scope>
</reference>
<dbReference type="GO" id="GO:0042983">
    <property type="term" value="P:amyloid precursor protein biosynthetic process"/>
    <property type="evidence" value="ECO:0007669"/>
    <property type="project" value="Ensembl"/>
</dbReference>
<dbReference type="PANTHER" id="PTHR21092:SF0">
    <property type="entry name" value="NICASTRIN"/>
    <property type="match status" value="1"/>
</dbReference>
<evidence type="ECO:0000256" key="1">
    <source>
        <dbReference type="ARBA" id="ARBA00004479"/>
    </source>
</evidence>
<feature type="transmembrane region" description="Helical" evidence="10">
    <location>
        <begin position="565"/>
        <end position="585"/>
    </location>
</feature>
<evidence type="ECO:0000313" key="14">
    <source>
        <dbReference type="Proteomes" id="UP000472273"/>
    </source>
</evidence>
<dbReference type="GO" id="GO:0005794">
    <property type="term" value="C:Golgi apparatus"/>
    <property type="evidence" value="ECO:0007669"/>
    <property type="project" value="Ensembl"/>
</dbReference>
<dbReference type="GO" id="GO:0030674">
    <property type="term" value="F:protein-macromolecule adaptor activity"/>
    <property type="evidence" value="ECO:0007669"/>
    <property type="project" value="Ensembl"/>
</dbReference>
<protein>
    <recommendedName>
        <fullName evidence="3">Nicastrin</fullName>
    </recommendedName>
</protein>
<keyword evidence="4 10" id="KW-0812">Transmembrane</keyword>
<dbReference type="GO" id="GO:0007215">
    <property type="term" value="P:glutamate receptor signaling pathway"/>
    <property type="evidence" value="ECO:0007669"/>
    <property type="project" value="Ensembl"/>
</dbReference>
<dbReference type="GO" id="GO:0022010">
    <property type="term" value="P:central nervous system myelination"/>
    <property type="evidence" value="ECO:0007669"/>
    <property type="project" value="Ensembl"/>
</dbReference>
<dbReference type="GO" id="GO:0008021">
    <property type="term" value="C:synaptic vesicle"/>
    <property type="evidence" value="ECO:0007669"/>
    <property type="project" value="Ensembl"/>
</dbReference>
<dbReference type="GO" id="GO:0070851">
    <property type="term" value="F:growth factor receptor binding"/>
    <property type="evidence" value="ECO:0007669"/>
    <property type="project" value="Ensembl"/>
</dbReference>
<dbReference type="PANTHER" id="PTHR21092">
    <property type="entry name" value="NICASTRIN"/>
    <property type="match status" value="1"/>
</dbReference>
<dbReference type="InterPro" id="IPR041084">
    <property type="entry name" value="Ncstrn_small"/>
</dbReference>
<comment type="subcellular location">
    <subcellularLocation>
        <location evidence="1">Membrane</location>
        <topology evidence="1">Single-pass type I membrane protein</topology>
    </subcellularLocation>
</comment>
<dbReference type="GO" id="GO:0042500">
    <property type="term" value="F:aspartic endopeptidase activity, intramembrane cleaving"/>
    <property type="evidence" value="ECO:0007669"/>
    <property type="project" value="Ensembl"/>
</dbReference>
<keyword evidence="9" id="KW-0325">Glycoprotein</keyword>
<dbReference type="OMA" id="HQIGCQX"/>
<dbReference type="GO" id="GO:0005783">
    <property type="term" value="C:endoplasmic reticulum"/>
    <property type="evidence" value="ECO:0007669"/>
    <property type="project" value="Ensembl"/>
</dbReference>
<feature type="signal peptide" evidence="11">
    <location>
        <begin position="1"/>
        <end position="24"/>
    </location>
</feature>
<dbReference type="GO" id="GO:0007611">
    <property type="term" value="P:learning or memory"/>
    <property type="evidence" value="ECO:0007669"/>
    <property type="project" value="Ensembl"/>
</dbReference>
<proteinExistence type="inferred from homology"/>
<dbReference type="AlphaFoldDB" id="A0A670ZLJ6"/>
<dbReference type="SUPFAM" id="SSF53187">
    <property type="entry name" value="Zn-dependent exopeptidases"/>
    <property type="match status" value="1"/>
</dbReference>
<feature type="domain" description="Nicastrin small lobe" evidence="12">
    <location>
        <begin position="42"/>
        <end position="215"/>
    </location>
</feature>
<dbReference type="GO" id="GO:0042986">
    <property type="term" value="P:positive regulation of amyloid precursor protein biosynthetic process"/>
    <property type="evidence" value="ECO:0007669"/>
    <property type="project" value="Ensembl"/>
</dbReference>
<accession>A0A670ZLJ6</accession>
<dbReference type="GO" id="GO:0007220">
    <property type="term" value="P:Notch receptor processing"/>
    <property type="evidence" value="ECO:0007669"/>
    <property type="project" value="Ensembl"/>
</dbReference>
<dbReference type="Gene3D" id="3.40.630.10">
    <property type="entry name" value="Zn peptidases"/>
    <property type="match status" value="1"/>
</dbReference>
<dbReference type="GeneTree" id="ENSGT00390000014633"/>
<dbReference type="GO" id="GO:0007219">
    <property type="term" value="P:Notch signaling pathway"/>
    <property type="evidence" value="ECO:0007669"/>
    <property type="project" value="UniProtKB-KW"/>
</dbReference>
<dbReference type="GO" id="GO:0016485">
    <property type="term" value="P:protein processing"/>
    <property type="evidence" value="ECO:0007669"/>
    <property type="project" value="Ensembl"/>
</dbReference>
<dbReference type="GO" id="GO:0070765">
    <property type="term" value="C:gamma-secretase complex"/>
    <property type="evidence" value="ECO:0007669"/>
    <property type="project" value="Ensembl"/>
</dbReference>
<dbReference type="GO" id="GO:0042098">
    <property type="term" value="P:T cell proliferation"/>
    <property type="evidence" value="ECO:0007669"/>
    <property type="project" value="Ensembl"/>
</dbReference>
<keyword evidence="6" id="KW-0914">Notch signaling pathway</keyword>
<dbReference type="Pfam" id="PF05450">
    <property type="entry name" value="Nicastrin"/>
    <property type="match status" value="1"/>
</dbReference>
<name>A0A670ZLJ6_PSETE</name>
<evidence type="ECO:0000256" key="2">
    <source>
        <dbReference type="ARBA" id="ARBA00007717"/>
    </source>
</evidence>
<dbReference type="GO" id="GO:1990926">
    <property type="term" value="P:short-term synaptic potentiation"/>
    <property type="evidence" value="ECO:0007669"/>
    <property type="project" value="Ensembl"/>
</dbReference>
<evidence type="ECO:0000256" key="3">
    <source>
        <dbReference type="ARBA" id="ARBA00015303"/>
    </source>
</evidence>
<evidence type="ECO:0000256" key="5">
    <source>
        <dbReference type="ARBA" id="ARBA00022729"/>
    </source>
</evidence>
<comment type="similarity">
    <text evidence="2">Belongs to the nicastrin family.</text>
</comment>
<dbReference type="CDD" id="cd03881">
    <property type="entry name" value="M28_Nicastrin"/>
    <property type="match status" value="1"/>
</dbReference>
<evidence type="ECO:0000256" key="9">
    <source>
        <dbReference type="ARBA" id="ARBA00023180"/>
    </source>
</evidence>
<dbReference type="GO" id="GO:0051402">
    <property type="term" value="P:neuron apoptotic process"/>
    <property type="evidence" value="ECO:0007669"/>
    <property type="project" value="Ensembl"/>
</dbReference>
<keyword evidence="7 10" id="KW-1133">Transmembrane helix</keyword>
<dbReference type="Proteomes" id="UP000472273">
    <property type="component" value="Unplaced"/>
</dbReference>